<proteinExistence type="inferred from homology"/>
<dbReference type="InterPro" id="IPR005119">
    <property type="entry name" value="LysR_subst-bd"/>
</dbReference>
<dbReference type="Gene3D" id="3.40.190.290">
    <property type="match status" value="1"/>
</dbReference>
<reference evidence="6" key="1">
    <citation type="submission" date="2020-10" db="EMBL/GenBank/DDBJ databases">
        <authorList>
            <person name="Gilroy R."/>
        </authorList>
    </citation>
    <scope>NUCLEOTIDE SEQUENCE</scope>
    <source>
        <strain evidence="6">11687</strain>
    </source>
</reference>
<evidence type="ECO:0000313" key="7">
    <source>
        <dbReference type="Proteomes" id="UP000824081"/>
    </source>
</evidence>
<dbReference type="SUPFAM" id="SSF46785">
    <property type="entry name" value="Winged helix' DNA-binding domain"/>
    <property type="match status" value="1"/>
</dbReference>
<dbReference type="PROSITE" id="PS50931">
    <property type="entry name" value="HTH_LYSR"/>
    <property type="match status" value="1"/>
</dbReference>
<protein>
    <submittedName>
        <fullName evidence="6">LysR family transcriptional regulator</fullName>
    </submittedName>
</protein>
<keyword evidence="4" id="KW-0804">Transcription</keyword>
<dbReference type="PANTHER" id="PTHR30126:SF64">
    <property type="entry name" value="HTH-TYPE TRANSCRIPTIONAL REGULATOR CITR"/>
    <property type="match status" value="1"/>
</dbReference>
<dbReference type="InterPro" id="IPR036390">
    <property type="entry name" value="WH_DNA-bd_sf"/>
</dbReference>
<evidence type="ECO:0000256" key="4">
    <source>
        <dbReference type="ARBA" id="ARBA00023163"/>
    </source>
</evidence>
<name>A0A9D1SH30_9FIRM</name>
<dbReference type="PRINTS" id="PR00039">
    <property type="entry name" value="HTHLYSR"/>
</dbReference>
<dbReference type="InterPro" id="IPR036388">
    <property type="entry name" value="WH-like_DNA-bd_sf"/>
</dbReference>
<evidence type="ECO:0000259" key="5">
    <source>
        <dbReference type="PROSITE" id="PS50931"/>
    </source>
</evidence>
<feature type="domain" description="HTH lysR-type" evidence="5">
    <location>
        <begin position="20"/>
        <end position="71"/>
    </location>
</feature>
<evidence type="ECO:0000256" key="3">
    <source>
        <dbReference type="ARBA" id="ARBA00023125"/>
    </source>
</evidence>
<evidence type="ECO:0000313" key="6">
    <source>
        <dbReference type="EMBL" id="HIU59378.1"/>
    </source>
</evidence>
<evidence type="ECO:0000256" key="2">
    <source>
        <dbReference type="ARBA" id="ARBA00023015"/>
    </source>
</evidence>
<dbReference type="SUPFAM" id="SSF53850">
    <property type="entry name" value="Periplasmic binding protein-like II"/>
    <property type="match status" value="1"/>
</dbReference>
<evidence type="ECO:0000256" key="1">
    <source>
        <dbReference type="ARBA" id="ARBA00009437"/>
    </source>
</evidence>
<dbReference type="Pfam" id="PF03466">
    <property type="entry name" value="LysR_substrate"/>
    <property type="match status" value="1"/>
</dbReference>
<accession>A0A9D1SH30</accession>
<dbReference type="Gene3D" id="1.10.10.10">
    <property type="entry name" value="Winged helix-like DNA-binding domain superfamily/Winged helix DNA-binding domain"/>
    <property type="match status" value="1"/>
</dbReference>
<dbReference type="Proteomes" id="UP000824081">
    <property type="component" value="Unassembled WGS sequence"/>
</dbReference>
<dbReference type="CDD" id="cd05466">
    <property type="entry name" value="PBP2_LTTR_substrate"/>
    <property type="match status" value="1"/>
</dbReference>
<dbReference type="EMBL" id="DVMZ01000125">
    <property type="protein sequence ID" value="HIU59378.1"/>
    <property type="molecule type" value="Genomic_DNA"/>
</dbReference>
<keyword evidence="3" id="KW-0238">DNA-binding</keyword>
<sequence length="309" mass="34593">MRQENGRTRGGTMANLELYRVFYTVAKCGSLTKAAEELYISQPAASQSIKQLENQLGISLFNRTHRGMELSAQGGKLIFSRVEQALSLLEEAENSIAQLNTSATGTIRIGASDMIFEYFLADKIVEYHEKFPAVKIELMSDLSPRTLEALKANRCDVCFVNLPIALDPELSLHGNCMRLTDVFVTNEKHIELTRGVIPLAKLQEYPLILLEQGTVARRSLNSFLENVGIELKPAIEIGSWDLMKRLVIRGMGIGCIPREYALHRLADKSLYEIRTDPPLPARSVGMVLPKNAQIPYALRALIKMFISER</sequence>
<comment type="similarity">
    <text evidence="1">Belongs to the LysR transcriptional regulatory family.</text>
</comment>
<dbReference type="GO" id="GO:0000976">
    <property type="term" value="F:transcription cis-regulatory region binding"/>
    <property type="evidence" value="ECO:0007669"/>
    <property type="project" value="TreeGrafter"/>
</dbReference>
<dbReference type="InterPro" id="IPR000847">
    <property type="entry name" value="LysR_HTH_N"/>
</dbReference>
<reference evidence="6" key="2">
    <citation type="journal article" date="2021" name="PeerJ">
        <title>Extensive microbial diversity within the chicken gut microbiome revealed by metagenomics and culture.</title>
        <authorList>
            <person name="Gilroy R."/>
            <person name="Ravi A."/>
            <person name="Getino M."/>
            <person name="Pursley I."/>
            <person name="Horton D.L."/>
            <person name="Alikhan N.F."/>
            <person name="Baker D."/>
            <person name="Gharbi K."/>
            <person name="Hall N."/>
            <person name="Watson M."/>
            <person name="Adriaenssens E.M."/>
            <person name="Foster-Nyarko E."/>
            <person name="Jarju S."/>
            <person name="Secka A."/>
            <person name="Antonio M."/>
            <person name="Oren A."/>
            <person name="Chaudhuri R.R."/>
            <person name="La Ragione R."/>
            <person name="Hildebrand F."/>
            <person name="Pallen M.J."/>
        </authorList>
    </citation>
    <scope>NUCLEOTIDE SEQUENCE</scope>
    <source>
        <strain evidence="6">11687</strain>
    </source>
</reference>
<gene>
    <name evidence="6" type="ORF">IAC57_04670</name>
</gene>
<dbReference type="Pfam" id="PF00126">
    <property type="entry name" value="HTH_1"/>
    <property type="match status" value="1"/>
</dbReference>
<organism evidence="6 7">
    <name type="scientific">Candidatus Scatosoma pullistercoris</name>
    <dbReference type="NCBI Taxonomy" id="2840934"/>
    <lineage>
        <taxon>Bacteria</taxon>
        <taxon>Bacillati</taxon>
        <taxon>Bacillota</taxon>
        <taxon>Clostridia</taxon>
        <taxon>Candidatus Scatosoma</taxon>
    </lineage>
</organism>
<comment type="caution">
    <text evidence="6">The sequence shown here is derived from an EMBL/GenBank/DDBJ whole genome shotgun (WGS) entry which is preliminary data.</text>
</comment>
<keyword evidence="2" id="KW-0805">Transcription regulation</keyword>
<dbReference type="AlphaFoldDB" id="A0A9D1SH30"/>
<dbReference type="FunFam" id="1.10.10.10:FF:000001">
    <property type="entry name" value="LysR family transcriptional regulator"/>
    <property type="match status" value="1"/>
</dbReference>
<dbReference type="GO" id="GO:0003700">
    <property type="term" value="F:DNA-binding transcription factor activity"/>
    <property type="evidence" value="ECO:0007669"/>
    <property type="project" value="InterPro"/>
</dbReference>
<dbReference type="PANTHER" id="PTHR30126">
    <property type="entry name" value="HTH-TYPE TRANSCRIPTIONAL REGULATOR"/>
    <property type="match status" value="1"/>
</dbReference>